<organism evidence="2 3">
    <name type="scientific">Ambispora gerdemannii</name>
    <dbReference type="NCBI Taxonomy" id="144530"/>
    <lineage>
        <taxon>Eukaryota</taxon>
        <taxon>Fungi</taxon>
        <taxon>Fungi incertae sedis</taxon>
        <taxon>Mucoromycota</taxon>
        <taxon>Glomeromycotina</taxon>
        <taxon>Glomeromycetes</taxon>
        <taxon>Archaeosporales</taxon>
        <taxon>Ambisporaceae</taxon>
        <taxon>Ambispora</taxon>
    </lineage>
</organism>
<dbReference type="EMBL" id="CAJVPL010003442">
    <property type="protein sequence ID" value="CAG8632804.1"/>
    <property type="molecule type" value="Genomic_DNA"/>
</dbReference>
<feature type="non-terminal residue" evidence="2">
    <location>
        <position position="1"/>
    </location>
</feature>
<gene>
    <name evidence="2" type="ORF">AGERDE_LOCUS10608</name>
</gene>
<dbReference type="InterPro" id="IPR011990">
    <property type="entry name" value="TPR-like_helical_dom_sf"/>
</dbReference>
<keyword evidence="3" id="KW-1185">Reference proteome</keyword>
<dbReference type="InterPro" id="IPR006597">
    <property type="entry name" value="Sel1-like"/>
</dbReference>
<protein>
    <submittedName>
        <fullName evidence="2">13336_t:CDS:1</fullName>
    </submittedName>
</protein>
<dbReference type="AlphaFoldDB" id="A0A9N9GVI1"/>
<feature type="compositionally biased region" description="Basic and acidic residues" evidence="1">
    <location>
        <begin position="28"/>
        <end position="38"/>
    </location>
</feature>
<dbReference type="Gene3D" id="1.25.40.10">
    <property type="entry name" value="Tetratricopeptide repeat domain"/>
    <property type="match status" value="1"/>
</dbReference>
<proteinExistence type="predicted"/>
<feature type="region of interest" description="Disordered" evidence="1">
    <location>
        <begin position="1"/>
        <end position="38"/>
    </location>
</feature>
<reference evidence="2" key="1">
    <citation type="submission" date="2021-06" db="EMBL/GenBank/DDBJ databases">
        <authorList>
            <person name="Kallberg Y."/>
            <person name="Tangrot J."/>
            <person name="Rosling A."/>
        </authorList>
    </citation>
    <scope>NUCLEOTIDE SEQUENCE</scope>
    <source>
        <strain evidence="2">MT106</strain>
    </source>
</reference>
<evidence type="ECO:0000313" key="2">
    <source>
        <dbReference type="EMBL" id="CAG8632804.1"/>
    </source>
</evidence>
<accession>A0A9N9GVI1</accession>
<sequence>MYIDTSNSKRKQQPESEENPQPLLTTEDSVKKEDRSKKRFRTNVEDAINDHMDGTYSDQVIAIAAENQTINQQQIDRENKTTMDDLLILFDNIFKYNKNYETNLEKFFTITLEKTRILSEKIRFLQSLQDNTLYRKILGFIYHTGLNIKKDYDQALQCYQQLAFQGDA</sequence>
<dbReference type="Proteomes" id="UP000789831">
    <property type="component" value="Unassembled WGS sequence"/>
</dbReference>
<comment type="caution">
    <text evidence="2">The sequence shown here is derived from an EMBL/GenBank/DDBJ whole genome shotgun (WGS) entry which is preliminary data.</text>
</comment>
<dbReference type="SUPFAM" id="SSF81901">
    <property type="entry name" value="HCP-like"/>
    <property type="match status" value="1"/>
</dbReference>
<name>A0A9N9GVI1_9GLOM</name>
<dbReference type="SMART" id="SM00671">
    <property type="entry name" value="SEL1"/>
    <property type="match status" value="1"/>
</dbReference>
<evidence type="ECO:0000313" key="3">
    <source>
        <dbReference type="Proteomes" id="UP000789831"/>
    </source>
</evidence>
<evidence type="ECO:0000256" key="1">
    <source>
        <dbReference type="SAM" id="MobiDB-lite"/>
    </source>
</evidence>